<name>A0ABR8DCT0_9NOST</name>
<keyword evidence="2" id="KW-1185">Reference proteome</keyword>
<sequence>MKYVCNLCNVEEESFPDEKDGCRICGYPFMKKKYVPSENSHQLGHAVNYHLQYLTSAEHISICPGEYIYPESMYSDISGEICTTYKAPYSYQERSPSLYDGTTYRGKRFNWVVSVYLRKDISIVNSEALHLDDFCLVAKIHLKKVRPDEVLNKASYLTKTKRDFTSWHKNSCIELISFPDAKSSELSFLNSSGKGDIFSYDDRFWVISESYSYSDRFREVTAEIIK</sequence>
<gene>
    <name evidence="1" type="ORF">H6G83_25620</name>
</gene>
<accession>A0ABR8DCT0</accession>
<dbReference type="EMBL" id="JACJSG010000042">
    <property type="protein sequence ID" value="MBD2503946.1"/>
    <property type="molecule type" value="Genomic_DNA"/>
</dbReference>
<proteinExistence type="predicted"/>
<reference evidence="1 2" key="1">
    <citation type="journal article" date="2020" name="ISME J.">
        <title>Comparative genomics reveals insights into cyanobacterial evolution and habitat adaptation.</title>
        <authorList>
            <person name="Chen M.Y."/>
            <person name="Teng W.K."/>
            <person name="Zhao L."/>
            <person name="Hu C.X."/>
            <person name="Zhou Y.K."/>
            <person name="Han B.P."/>
            <person name="Song L.R."/>
            <person name="Shu W.S."/>
        </authorList>
    </citation>
    <scope>NUCLEOTIDE SEQUENCE [LARGE SCALE GENOMIC DNA]</scope>
    <source>
        <strain evidence="1 2">FACHB-119</strain>
    </source>
</reference>
<evidence type="ECO:0000313" key="2">
    <source>
        <dbReference type="Proteomes" id="UP000661112"/>
    </source>
</evidence>
<dbReference type="RefSeq" id="WP_190477230.1">
    <property type="nucleotide sequence ID" value="NZ_JACJSG010000042.1"/>
</dbReference>
<protein>
    <submittedName>
        <fullName evidence="1">Uncharacterized protein</fullName>
    </submittedName>
</protein>
<organism evidence="1 2">
    <name type="scientific">Anabaena azotica FACHB-119</name>
    <dbReference type="NCBI Taxonomy" id="947527"/>
    <lineage>
        <taxon>Bacteria</taxon>
        <taxon>Bacillati</taxon>
        <taxon>Cyanobacteriota</taxon>
        <taxon>Cyanophyceae</taxon>
        <taxon>Nostocales</taxon>
        <taxon>Nostocaceae</taxon>
        <taxon>Anabaena</taxon>
        <taxon>Anabaena azotica</taxon>
    </lineage>
</organism>
<dbReference type="Proteomes" id="UP000661112">
    <property type="component" value="Unassembled WGS sequence"/>
</dbReference>
<evidence type="ECO:0000313" key="1">
    <source>
        <dbReference type="EMBL" id="MBD2503946.1"/>
    </source>
</evidence>
<comment type="caution">
    <text evidence="1">The sequence shown here is derived from an EMBL/GenBank/DDBJ whole genome shotgun (WGS) entry which is preliminary data.</text>
</comment>